<accession>A0ABW1JFT5</accession>
<proteinExistence type="predicted"/>
<gene>
    <name evidence="2" type="ORF">ACFQDO_10375</name>
</gene>
<feature type="transmembrane region" description="Helical" evidence="1">
    <location>
        <begin position="180"/>
        <end position="199"/>
    </location>
</feature>
<keyword evidence="1" id="KW-1133">Transmembrane helix</keyword>
<organism evidence="2 3">
    <name type="scientific">Angustibacter luteus</name>
    <dbReference type="NCBI Taxonomy" id="658456"/>
    <lineage>
        <taxon>Bacteria</taxon>
        <taxon>Bacillati</taxon>
        <taxon>Actinomycetota</taxon>
        <taxon>Actinomycetes</taxon>
        <taxon>Kineosporiales</taxon>
        <taxon>Kineosporiaceae</taxon>
    </lineage>
</organism>
<keyword evidence="3" id="KW-1185">Reference proteome</keyword>
<comment type="caution">
    <text evidence="2">The sequence shown here is derived from an EMBL/GenBank/DDBJ whole genome shotgun (WGS) entry which is preliminary data.</text>
</comment>
<keyword evidence="1" id="KW-0812">Transmembrane</keyword>
<sequence>MDTWAWDAPKWILRLLVVLTLVGWVVLAVVFGSVSVFGSASPRIGWKLVVTSGASVALALAVVAVAVQSFVGNDRGLSGAQLASLAKLAGANASDRGTDAVKTVYSWREDQWRQLARGAAGVVVALLVAIVPLLLKAPTVENVYSVPPAAGQLAGGVAVLNGLPLTQTTVSSGSTAFPPALWVALADLLLLAVLAMMFARGAHRSYIRDIATLAEKDT</sequence>
<keyword evidence="1" id="KW-0472">Membrane</keyword>
<dbReference type="Proteomes" id="UP001596189">
    <property type="component" value="Unassembled WGS sequence"/>
</dbReference>
<feature type="transmembrane region" description="Helical" evidence="1">
    <location>
        <begin position="115"/>
        <end position="135"/>
    </location>
</feature>
<protein>
    <recommendedName>
        <fullName evidence="4">Transmembrane protein</fullName>
    </recommendedName>
</protein>
<reference evidence="3" key="1">
    <citation type="journal article" date="2019" name="Int. J. Syst. Evol. Microbiol.">
        <title>The Global Catalogue of Microorganisms (GCM) 10K type strain sequencing project: providing services to taxonomists for standard genome sequencing and annotation.</title>
        <authorList>
            <consortium name="The Broad Institute Genomics Platform"/>
            <consortium name="The Broad Institute Genome Sequencing Center for Infectious Disease"/>
            <person name="Wu L."/>
            <person name="Ma J."/>
        </authorList>
    </citation>
    <scope>NUCLEOTIDE SEQUENCE [LARGE SCALE GENOMIC DNA]</scope>
    <source>
        <strain evidence="3">KACC 14249</strain>
    </source>
</reference>
<evidence type="ECO:0000313" key="2">
    <source>
        <dbReference type="EMBL" id="MFC6007533.1"/>
    </source>
</evidence>
<evidence type="ECO:0000313" key="3">
    <source>
        <dbReference type="Proteomes" id="UP001596189"/>
    </source>
</evidence>
<name>A0ABW1JFT5_9ACTN</name>
<dbReference type="EMBL" id="JBHSRD010000003">
    <property type="protein sequence ID" value="MFC6007533.1"/>
    <property type="molecule type" value="Genomic_DNA"/>
</dbReference>
<dbReference type="RefSeq" id="WP_345716327.1">
    <property type="nucleotide sequence ID" value="NZ_BAABFP010000004.1"/>
</dbReference>
<evidence type="ECO:0008006" key="4">
    <source>
        <dbReference type="Google" id="ProtNLM"/>
    </source>
</evidence>
<evidence type="ECO:0000256" key="1">
    <source>
        <dbReference type="SAM" id="Phobius"/>
    </source>
</evidence>
<feature type="transmembrane region" description="Helical" evidence="1">
    <location>
        <begin position="44"/>
        <end position="67"/>
    </location>
</feature>
<feature type="transmembrane region" description="Helical" evidence="1">
    <location>
        <begin position="12"/>
        <end position="38"/>
    </location>
</feature>